<organism evidence="1 2">
    <name type="scientific">Rhypophila decipiens</name>
    <dbReference type="NCBI Taxonomy" id="261697"/>
    <lineage>
        <taxon>Eukaryota</taxon>
        <taxon>Fungi</taxon>
        <taxon>Dikarya</taxon>
        <taxon>Ascomycota</taxon>
        <taxon>Pezizomycotina</taxon>
        <taxon>Sordariomycetes</taxon>
        <taxon>Sordariomycetidae</taxon>
        <taxon>Sordariales</taxon>
        <taxon>Naviculisporaceae</taxon>
        <taxon>Rhypophila</taxon>
    </lineage>
</organism>
<keyword evidence="2" id="KW-1185">Reference proteome</keyword>
<name>A0AAN7B4G1_9PEZI</name>
<protein>
    <submittedName>
        <fullName evidence="1">Uncharacterized protein</fullName>
    </submittedName>
</protein>
<evidence type="ECO:0000313" key="2">
    <source>
        <dbReference type="Proteomes" id="UP001301769"/>
    </source>
</evidence>
<dbReference type="AlphaFoldDB" id="A0AAN7B4G1"/>
<gene>
    <name evidence="1" type="ORF">QBC37DRAFT_429560</name>
</gene>
<proteinExistence type="predicted"/>
<sequence length="245" mass="28555">MSSFSGKTYPTLAESLSNQLTKYQLRQWGFVIIRTTYSSEAKWPEFLAIVNDGIRSWFLRPQNEARWYDLYDRHVMTVLQDAATLSDANLALTARVFTDWITSPEAQAEREGTKICDRFMFSPRYHFYIHADEATVEQVLDQHAKRKAAPEDSPSRRSRFLYENENLFTVRIVGVSQVMSYQSEIIKEQGPDANTDVIEEEQDEYELLDMVKRMKVLDIPDLYSVLGDSLDRWYNIYTKGDVCQV</sequence>
<evidence type="ECO:0000313" key="1">
    <source>
        <dbReference type="EMBL" id="KAK4209934.1"/>
    </source>
</evidence>
<comment type="caution">
    <text evidence="1">The sequence shown here is derived from an EMBL/GenBank/DDBJ whole genome shotgun (WGS) entry which is preliminary data.</text>
</comment>
<accession>A0AAN7B4G1</accession>
<dbReference type="EMBL" id="MU858189">
    <property type="protein sequence ID" value="KAK4209934.1"/>
    <property type="molecule type" value="Genomic_DNA"/>
</dbReference>
<dbReference type="Proteomes" id="UP001301769">
    <property type="component" value="Unassembled WGS sequence"/>
</dbReference>
<reference evidence="1" key="2">
    <citation type="submission" date="2023-05" db="EMBL/GenBank/DDBJ databases">
        <authorList>
            <consortium name="Lawrence Berkeley National Laboratory"/>
            <person name="Steindorff A."/>
            <person name="Hensen N."/>
            <person name="Bonometti L."/>
            <person name="Westerberg I."/>
            <person name="Brannstrom I.O."/>
            <person name="Guillou S."/>
            <person name="Cros-Aarteil S."/>
            <person name="Calhoun S."/>
            <person name="Haridas S."/>
            <person name="Kuo A."/>
            <person name="Mondo S."/>
            <person name="Pangilinan J."/>
            <person name="Riley R."/>
            <person name="Labutti K."/>
            <person name="Andreopoulos B."/>
            <person name="Lipzen A."/>
            <person name="Chen C."/>
            <person name="Yanf M."/>
            <person name="Daum C."/>
            <person name="Ng V."/>
            <person name="Clum A."/>
            <person name="Ohm R."/>
            <person name="Martin F."/>
            <person name="Silar P."/>
            <person name="Natvig D."/>
            <person name="Lalanne C."/>
            <person name="Gautier V."/>
            <person name="Ament-Velasquez S.L."/>
            <person name="Kruys A."/>
            <person name="Hutchinson M.I."/>
            <person name="Powell A.J."/>
            <person name="Barry K."/>
            <person name="Miller A.N."/>
            <person name="Grigoriev I.V."/>
            <person name="Debuchy R."/>
            <person name="Gladieux P."/>
            <person name="Thoren M.H."/>
            <person name="Johannesson H."/>
        </authorList>
    </citation>
    <scope>NUCLEOTIDE SEQUENCE</scope>
    <source>
        <strain evidence="1">PSN293</strain>
    </source>
</reference>
<reference evidence="1" key="1">
    <citation type="journal article" date="2023" name="Mol. Phylogenet. Evol.">
        <title>Genome-scale phylogeny and comparative genomics of the fungal order Sordariales.</title>
        <authorList>
            <person name="Hensen N."/>
            <person name="Bonometti L."/>
            <person name="Westerberg I."/>
            <person name="Brannstrom I.O."/>
            <person name="Guillou S."/>
            <person name="Cros-Aarteil S."/>
            <person name="Calhoun S."/>
            <person name="Haridas S."/>
            <person name="Kuo A."/>
            <person name="Mondo S."/>
            <person name="Pangilinan J."/>
            <person name="Riley R."/>
            <person name="LaButti K."/>
            <person name="Andreopoulos B."/>
            <person name="Lipzen A."/>
            <person name="Chen C."/>
            <person name="Yan M."/>
            <person name="Daum C."/>
            <person name="Ng V."/>
            <person name="Clum A."/>
            <person name="Steindorff A."/>
            <person name="Ohm R.A."/>
            <person name="Martin F."/>
            <person name="Silar P."/>
            <person name="Natvig D.O."/>
            <person name="Lalanne C."/>
            <person name="Gautier V."/>
            <person name="Ament-Velasquez S.L."/>
            <person name="Kruys A."/>
            <person name="Hutchinson M.I."/>
            <person name="Powell A.J."/>
            <person name="Barry K."/>
            <person name="Miller A.N."/>
            <person name="Grigoriev I.V."/>
            <person name="Debuchy R."/>
            <person name="Gladieux P."/>
            <person name="Hiltunen Thoren M."/>
            <person name="Johannesson H."/>
        </authorList>
    </citation>
    <scope>NUCLEOTIDE SEQUENCE</scope>
    <source>
        <strain evidence="1">PSN293</strain>
    </source>
</reference>